<dbReference type="RefSeq" id="WP_009089610.1">
    <property type="nucleotide sequence ID" value="NZ_CP007547.1"/>
</dbReference>
<dbReference type="EMBL" id="CP007547">
    <property type="protein sequence ID" value="AIL46835.1"/>
    <property type="molecule type" value="Genomic_DNA"/>
</dbReference>
<sequence>MEERISREELIKLYNIEMSFLESLEDSGLLHLQIENEVKYVSYTDLPALERFTNWHYDLDVNLPGIEIISNLLQKIETMQQERKKMIEEFHFRGIVWEDIEL</sequence>
<reference evidence="1" key="1">
    <citation type="journal article" date="2013" name="Lancet">
        <title>First case of E anophelis outbreak in an intensive-care unit.</title>
        <authorList>
            <person name="Teo J."/>
            <person name="Tan S.Y."/>
            <person name="Tay M."/>
            <person name="Ding Y."/>
            <person name="Kjelleberg S."/>
            <person name="Givskov M."/>
            <person name="Lin R.T."/>
            <person name="Yang L."/>
        </authorList>
    </citation>
    <scope>NUCLEOTIDE SEQUENCE [LARGE SCALE GENOMIC DNA]</scope>
    <source>
        <strain evidence="1">NUHP1</strain>
    </source>
</reference>
<dbReference type="eggNOG" id="ENOG5031120">
    <property type="taxonomic scope" value="Bacteria"/>
</dbReference>
<proteinExistence type="predicted"/>
<evidence type="ECO:0000313" key="2">
    <source>
        <dbReference type="Proteomes" id="UP000028933"/>
    </source>
</evidence>
<accession>A0A077EMQ0</accession>
<dbReference type="HOGENOM" id="CLU_144710_4_0_10"/>
<protein>
    <recommendedName>
        <fullName evidence="3">MerR family transcriptional regulator</fullName>
    </recommendedName>
</protein>
<evidence type="ECO:0000313" key="1">
    <source>
        <dbReference type="EMBL" id="AIL46835.1"/>
    </source>
</evidence>
<dbReference type="Proteomes" id="UP000028933">
    <property type="component" value="Chromosome"/>
</dbReference>
<reference evidence="1" key="2">
    <citation type="journal article" date="2015" name="Genome Biol. Evol.">
        <title>Complete Genome Sequence and Transcriptomic Analysis of the Novel Pathogen Elizabethkingia anophelis in Response to Oxidative Stress.</title>
        <authorList>
            <person name="Li Y."/>
            <person name="Liu Y."/>
            <person name="Chew S.C."/>
            <person name="Tay M."/>
            <person name="Salido M.M."/>
            <person name="Teo J."/>
            <person name="Lauro F.M."/>
            <person name="Givskov M."/>
            <person name="Yang L."/>
        </authorList>
    </citation>
    <scope>NUCLEOTIDE SEQUENCE</scope>
    <source>
        <strain evidence="1">NUHP1</strain>
    </source>
</reference>
<gene>
    <name evidence="1" type="ORF">BD94_3060</name>
</gene>
<dbReference type="Gene3D" id="1.10.1660.10">
    <property type="match status" value="1"/>
</dbReference>
<dbReference type="Pfam" id="PF13591">
    <property type="entry name" value="MerR_2"/>
    <property type="match status" value="1"/>
</dbReference>
<dbReference type="GeneID" id="56684210"/>
<dbReference type="KEGG" id="eao:BD94_3060"/>
<organism evidence="1 2">
    <name type="scientific">Elizabethkingia anophelis NUHP1</name>
    <dbReference type="NCBI Taxonomy" id="1338011"/>
    <lineage>
        <taxon>Bacteria</taxon>
        <taxon>Pseudomonadati</taxon>
        <taxon>Bacteroidota</taxon>
        <taxon>Flavobacteriia</taxon>
        <taxon>Flavobacteriales</taxon>
        <taxon>Weeksellaceae</taxon>
        <taxon>Elizabethkingia</taxon>
    </lineage>
</organism>
<name>A0A077EMQ0_9FLAO</name>
<evidence type="ECO:0008006" key="3">
    <source>
        <dbReference type="Google" id="ProtNLM"/>
    </source>
</evidence>
<dbReference type="STRING" id="1338011.BD94_3060"/>
<dbReference type="AlphaFoldDB" id="A0A077EMQ0"/>